<proteinExistence type="predicted"/>
<dbReference type="EMBL" id="CP000812">
    <property type="protein sequence ID" value="ABV32657.1"/>
    <property type="molecule type" value="Genomic_DNA"/>
</dbReference>
<evidence type="ECO:0000313" key="6">
    <source>
        <dbReference type="Proteomes" id="UP000002016"/>
    </source>
</evidence>
<dbReference type="GO" id="GO:0006013">
    <property type="term" value="P:mannose metabolic process"/>
    <property type="evidence" value="ECO:0007669"/>
    <property type="project" value="InterPro"/>
</dbReference>
<dbReference type="GO" id="GO:0009313">
    <property type="term" value="P:oligosaccharide catabolic process"/>
    <property type="evidence" value="ECO:0007669"/>
    <property type="project" value="TreeGrafter"/>
</dbReference>
<dbReference type="PANTHER" id="PTHR46017:SF2">
    <property type="entry name" value="MANNOSYLGLYCERATE HYDROLASE"/>
    <property type="match status" value="1"/>
</dbReference>
<protein>
    <submittedName>
        <fullName evidence="5">Glycoside hydrolase family 38</fullName>
    </submittedName>
</protein>
<dbReference type="eggNOG" id="COG0383">
    <property type="taxonomic scope" value="Bacteria"/>
</dbReference>
<feature type="coiled-coil region" evidence="3">
    <location>
        <begin position="759"/>
        <end position="786"/>
    </location>
</feature>
<dbReference type="SMART" id="SM00872">
    <property type="entry name" value="Alpha-mann_mid"/>
    <property type="match status" value="1"/>
</dbReference>
<evidence type="ECO:0000313" key="5">
    <source>
        <dbReference type="EMBL" id="ABV32657.1"/>
    </source>
</evidence>
<dbReference type="SUPFAM" id="SSF88688">
    <property type="entry name" value="Families 57/38 glycoside transferase middle domain"/>
    <property type="match status" value="1"/>
</dbReference>
<gene>
    <name evidence="5" type="ordered locus">Tlet_0085</name>
</gene>
<dbReference type="Gene3D" id="2.70.98.30">
    <property type="entry name" value="Golgi alpha-mannosidase II, domain 4"/>
    <property type="match status" value="1"/>
</dbReference>
<dbReference type="GO" id="GO:0004559">
    <property type="term" value="F:alpha-mannosidase activity"/>
    <property type="evidence" value="ECO:0007669"/>
    <property type="project" value="InterPro"/>
</dbReference>
<dbReference type="CAZy" id="GH38">
    <property type="family name" value="Glycoside Hydrolase Family 38"/>
</dbReference>
<dbReference type="CDD" id="cd10790">
    <property type="entry name" value="GH38N_AMII_1"/>
    <property type="match status" value="1"/>
</dbReference>
<accession>A8F3C3</accession>
<dbReference type="STRING" id="416591.Tlet_0085"/>
<sequence>MNHIICHTHWDREWFATSNITNSWLRELFERLFILIEKTPEYTFVLDGQTLIIEDLLENFPEFEKKLVAAIKSGNLIIGPVYSQIDFRIASEAAIIKNFEIGLKDMEKFGDLPKIAWMVDNFGFISQLSQLLRMYGIAAVFLWRGVGIENPTIEFVHESIDGSRVLCVFLIGGYRNLYGLSLTKDIAKKRLIHEIKKLEPFSLTKQIPLLDGYDLDLSPEDPFELLSRNGETVRSSPEIFLSHIDESLNIPVVRGEMLSGKYACVFPGTLSSRSYLKVEAYYIEKMLRYCDFLSIFGGESVEDLWRRYLKTLIHDNICGVAIDKVHENMEKTYRELYRDLKKFLLSKIGNYLGASNFKSGSYALCFSPHEYNNWYCDGRRCFFLKSKGVGFYRIEKVDRYRNDNTLVWKNDFYRAELKNNGIMKVNDFSVGYLELLKEAGDSYSSFTSPLDFSCSVKSIEIESAGLNHKIIKMKRKLRSRNAVIETEEKIVFDKTPLIKWSIVTTSKGKNYVLNFSIKMKNSGSEVFAKMPFEIVRREKETYEFIDEELLERLKHVLIAAREVGKVDEYPFQGFVSLSFPGRTVALMAKGLRSYRIDDSKLSVTLIRSVEWIAKKNVKGRIGDAGPLIYAPGAKCDRTTRFELAVCDVNVNVKSTEFMKWFNLFDDQPLKIELKNNSCCRNNKILFLSKLPWVCVKESKVFVYNPFDEIVEHILPGKISTVPLNPRKTAGEKNSVLVRFVDFPSFPSRAGKKTSSANMQKAIKDKINKINEEIKNVKTKLKNIEKNTKEYRFLLHRFFTLYRTMLELKLSLPLLKGRLPEKLVWKLNEVRSKKRISDYIVELMEEE</sequence>
<dbReference type="InterPro" id="IPR027291">
    <property type="entry name" value="Glyco_hydro_38_N_sf"/>
</dbReference>
<dbReference type="InterPro" id="IPR015341">
    <property type="entry name" value="Glyco_hydro_38_cen"/>
</dbReference>
<dbReference type="Gene3D" id="3.20.110.10">
    <property type="entry name" value="Glycoside hydrolase 38, N terminal domain"/>
    <property type="match status" value="1"/>
</dbReference>
<keyword evidence="6" id="KW-1185">Reference proteome</keyword>
<reference evidence="5 6" key="2">
    <citation type="journal article" date="2009" name="Proc. Natl. Acad. Sci. U.S.A.">
        <title>On the chimeric nature, thermophilic origin, and phylogenetic placement of the Thermotogales.</title>
        <authorList>
            <person name="Zhaxybayeva O."/>
            <person name="Swithers K.S."/>
            <person name="Lapierre P."/>
            <person name="Fournier G.P."/>
            <person name="Bickhart D.M."/>
            <person name="DeBoy R.T."/>
            <person name="Nelson K.E."/>
            <person name="Nesbo C.L."/>
            <person name="Doolittle W.F."/>
            <person name="Gogarten J.P."/>
            <person name="Noll K.M."/>
        </authorList>
    </citation>
    <scope>NUCLEOTIDE SEQUENCE [LARGE SCALE GENOMIC DNA]</scope>
    <source>
        <strain evidence="6">ATCC BAA-301 / DSM 14385 / NBRC 107922 / TMO</strain>
    </source>
</reference>
<dbReference type="InterPro" id="IPR037094">
    <property type="entry name" value="Glyco_hydro_38_cen_sf"/>
</dbReference>
<evidence type="ECO:0000259" key="4">
    <source>
        <dbReference type="SMART" id="SM00872"/>
    </source>
</evidence>
<name>A8F3C3_PSELT</name>
<dbReference type="RefSeq" id="WP_012002138.1">
    <property type="nucleotide sequence ID" value="NC_009828.1"/>
</dbReference>
<evidence type="ECO:0000256" key="1">
    <source>
        <dbReference type="ARBA" id="ARBA00022801"/>
    </source>
</evidence>
<dbReference type="PANTHER" id="PTHR46017">
    <property type="entry name" value="ALPHA-MANNOSIDASE 2C1"/>
    <property type="match status" value="1"/>
</dbReference>
<dbReference type="Gene3D" id="1.20.1270.50">
    <property type="entry name" value="Glycoside hydrolase family 38, central domain"/>
    <property type="match status" value="1"/>
</dbReference>
<feature type="domain" description="Glycoside hydrolase family 38 central" evidence="4">
    <location>
        <begin position="265"/>
        <end position="333"/>
    </location>
</feature>
<dbReference type="InterPro" id="IPR011330">
    <property type="entry name" value="Glyco_hydro/deAcase_b/a-brl"/>
</dbReference>
<dbReference type="Pfam" id="PF01074">
    <property type="entry name" value="Glyco_hydro_38N"/>
    <property type="match status" value="1"/>
</dbReference>
<reference evidence="5 6" key="1">
    <citation type="submission" date="2007-08" db="EMBL/GenBank/DDBJ databases">
        <title>Complete sequence of Thermotoga lettingae TMO.</title>
        <authorList>
            <consortium name="US DOE Joint Genome Institute"/>
            <person name="Copeland A."/>
            <person name="Lucas S."/>
            <person name="Lapidus A."/>
            <person name="Barry K."/>
            <person name="Glavina del Rio T."/>
            <person name="Dalin E."/>
            <person name="Tice H."/>
            <person name="Pitluck S."/>
            <person name="Foster B."/>
            <person name="Bruce D."/>
            <person name="Schmutz J."/>
            <person name="Larimer F."/>
            <person name="Land M."/>
            <person name="Hauser L."/>
            <person name="Kyrpides N."/>
            <person name="Mikhailova N."/>
            <person name="Nelson K."/>
            <person name="Gogarten J.P."/>
            <person name="Noll K."/>
            <person name="Richardson P."/>
        </authorList>
    </citation>
    <scope>NUCLEOTIDE SEQUENCE [LARGE SCALE GENOMIC DNA]</scope>
    <source>
        <strain evidence="6">ATCC BAA-301 / DSM 14385 / NBRC 107922 / TMO</strain>
    </source>
</reference>
<organism evidence="5 6">
    <name type="scientific">Pseudothermotoga lettingae (strain ATCC BAA-301 / DSM 14385 / NBRC 107922 / TMO)</name>
    <name type="common">Thermotoga lettingae</name>
    <dbReference type="NCBI Taxonomy" id="416591"/>
    <lineage>
        <taxon>Bacteria</taxon>
        <taxon>Thermotogati</taxon>
        <taxon>Thermotogota</taxon>
        <taxon>Thermotogae</taxon>
        <taxon>Thermotogales</taxon>
        <taxon>Thermotogaceae</taxon>
        <taxon>Pseudothermotoga</taxon>
    </lineage>
</organism>
<evidence type="ECO:0000256" key="2">
    <source>
        <dbReference type="ARBA" id="ARBA00023295"/>
    </source>
</evidence>
<dbReference type="SUPFAM" id="SSF88713">
    <property type="entry name" value="Glycoside hydrolase/deacetylase"/>
    <property type="match status" value="1"/>
</dbReference>
<evidence type="ECO:0000256" key="3">
    <source>
        <dbReference type="SAM" id="Coils"/>
    </source>
</evidence>
<dbReference type="Pfam" id="PF09261">
    <property type="entry name" value="Alpha-mann_mid"/>
    <property type="match status" value="1"/>
</dbReference>
<dbReference type="AlphaFoldDB" id="A8F3C3"/>
<dbReference type="InterPro" id="IPR000602">
    <property type="entry name" value="Glyco_hydro_38_N"/>
</dbReference>
<keyword evidence="2" id="KW-0326">Glycosidase</keyword>
<keyword evidence="3" id="KW-0175">Coiled coil</keyword>
<keyword evidence="1 5" id="KW-0378">Hydrolase</keyword>
<dbReference type="KEGG" id="tle:Tlet_0085"/>
<dbReference type="InterPro" id="IPR028995">
    <property type="entry name" value="Glyco_hydro_57/38_cen_sf"/>
</dbReference>
<dbReference type="HOGENOM" id="CLU_322590_0_0_0"/>
<dbReference type="Proteomes" id="UP000002016">
    <property type="component" value="Chromosome"/>
</dbReference>